<gene>
    <name evidence="1" type="ORF">LX99_00159</name>
</gene>
<dbReference type="Proteomes" id="UP000245678">
    <property type="component" value="Unassembled WGS sequence"/>
</dbReference>
<reference evidence="1 2" key="1">
    <citation type="submission" date="2018-05" db="EMBL/GenBank/DDBJ databases">
        <title>Genomic Encyclopedia of Archaeal and Bacterial Type Strains, Phase II (KMG-II): from individual species to whole genera.</title>
        <authorList>
            <person name="Goeker M."/>
        </authorList>
    </citation>
    <scope>NUCLEOTIDE SEQUENCE [LARGE SCALE GENOMIC DNA]</scope>
    <source>
        <strain evidence="1 2">DSM 19975</strain>
    </source>
</reference>
<evidence type="ECO:0000313" key="1">
    <source>
        <dbReference type="EMBL" id="PWK79699.1"/>
    </source>
</evidence>
<comment type="caution">
    <text evidence="1">The sequence shown here is derived from an EMBL/GenBank/DDBJ whole genome shotgun (WGS) entry which is preliminary data.</text>
</comment>
<evidence type="ECO:0000313" key="2">
    <source>
        <dbReference type="Proteomes" id="UP000245678"/>
    </source>
</evidence>
<name>A0A316HEQ5_9SPHI</name>
<accession>A0A316HEQ5</accession>
<keyword evidence="2" id="KW-1185">Reference proteome</keyword>
<dbReference type="EMBL" id="QGHA01000001">
    <property type="protein sequence ID" value="PWK79699.1"/>
    <property type="molecule type" value="Genomic_DNA"/>
</dbReference>
<sequence>MRTLQQIMRSTVKDIRSKSIFELSGQELADRLRPTADVVMRETFNRNGYLTYFDKAVCPNTDYMVHEYRDRKELVRIDDQGTAHLIKIL</sequence>
<dbReference type="AlphaFoldDB" id="A0A316HEQ5"/>
<organism evidence="1 2">
    <name type="scientific">Mucilaginibacter oryzae</name>
    <dbReference type="NCBI Taxonomy" id="468058"/>
    <lineage>
        <taxon>Bacteria</taxon>
        <taxon>Pseudomonadati</taxon>
        <taxon>Bacteroidota</taxon>
        <taxon>Sphingobacteriia</taxon>
        <taxon>Sphingobacteriales</taxon>
        <taxon>Sphingobacteriaceae</taxon>
        <taxon>Mucilaginibacter</taxon>
    </lineage>
</organism>
<protein>
    <submittedName>
        <fullName evidence="1">Uncharacterized protein</fullName>
    </submittedName>
</protein>
<proteinExistence type="predicted"/>